<dbReference type="KEGG" id="zdf:AN401_07155"/>
<proteinExistence type="predicted"/>
<dbReference type="RefSeq" id="WP_096778935.1">
    <property type="nucleotide sequence ID" value="NZ_CP012621.1"/>
</dbReference>
<keyword evidence="2" id="KW-1185">Reference proteome</keyword>
<sequence length="61" mass="6873">MLHKPADAELLAALRRRPYDRASREAAKRIEELLQEVVQLRVQLHQMDVPVTPPGTDKAGS</sequence>
<organism evidence="1 2">
    <name type="scientific">Zobellella denitrificans</name>
    <dbReference type="NCBI Taxonomy" id="347534"/>
    <lineage>
        <taxon>Bacteria</taxon>
        <taxon>Pseudomonadati</taxon>
        <taxon>Pseudomonadota</taxon>
        <taxon>Gammaproteobacteria</taxon>
        <taxon>Aeromonadales</taxon>
        <taxon>Aeromonadaceae</taxon>
        <taxon>Zobellella</taxon>
    </lineage>
</organism>
<protein>
    <submittedName>
        <fullName evidence="1">Uncharacterized protein</fullName>
    </submittedName>
</protein>
<dbReference type="EMBL" id="CP012621">
    <property type="protein sequence ID" value="ATG73661.1"/>
    <property type="molecule type" value="Genomic_DNA"/>
</dbReference>
<name>A0A291HNL6_9GAMM</name>
<accession>A0A291HNL6</accession>
<evidence type="ECO:0000313" key="2">
    <source>
        <dbReference type="Proteomes" id="UP000217763"/>
    </source>
</evidence>
<dbReference type="AlphaFoldDB" id="A0A291HNL6"/>
<reference evidence="2" key="1">
    <citation type="submission" date="2015-09" db="EMBL/GenBank/DDBJ databases">
        <authorList>
            <person name="Shao Z."/>
            <person name="Wang L."/>
        </authorList>
    </citation>
    <scope>NUCLEOTIDE SEQUENCE [LARGE SCALE GENOMIC DNA]</scope>
    <source>
        <strain evidence="2">F13-1</strain>
    </source>
</reference>
<dbReference type="Proteomes" id="UP000217763">
    <property type="component" value="Chromosome"/>
</dbReference>
<evidence type="ECO:0000313" key="1">
    <source>
        <dbReference type="EMBL" id="ATG73661.1"/>
    </source>
</evidence>
<gene>
    <name evidence="1" type="ORF">AN401_07155</name>
</gene>